<keyword evidence="8" id="KW-0132">Cell division</keyword>
<evidence type="ECO:0000256" key="5">
    <source>
        <dbReference type="ARBA" id="ARBA00023136"/>
    </source>
</evidence>
<dbReference type="PANTHER" id="PTHR30474:SF1">
    <property type="entry name" value="PEPTIDOGLYCAN GLYCOSYLTRANSFERASE MRDB"/>
    <property type="match status" value="1"/>
</dbReference>
<gene>
    <name evidence="8" type="primary">ftsW</name>
    <name evidence="8" type="ORF">SG0102_07610</name>
</gene>
<comment type="subcellular location">
    <subcellularLocation>
        <location evidence="1">Membrane</location>
        <topology evidence="1">Multi-pass membrane protein</topology>
    </subcellularLocation>
</comment>
<keyword evidence="8" id="KW-0131">Cell cycle</keyword>
<feature type="transmembrane region" description="Helical" evidence="6">
    <location>
        <begin position="289"/>
        <end position="322"/>
    </location>
</feature>
<dbReference type="InterPro" id="IPR001182">
    <property type="entry name" value="FtsW/RodA"/>
</dbReference>
<sequence>MSFFEAVKKHPLILILLALCAISTFTIASAAPVMTNIANPDRMWIMQLAYYAVGGLIAFAIYKVGMDTLYRNIRLLYWIFMVLLIGLAIDHICYTKLLHTHIVPFASYVNGSTCWYNFKVFSFQPSEFMKVIMVMYLAQMTKEFNNKVLVRTSDSELKYISEVLKIALPPAILILLENDTGVIMIMAAACFFILISSGMNGRWFIFFFSALAIIIALMSYLFVYHNGIFTSLISGHRLDRFYGWLDPEGTAGNQGMQLWFAMLSYGTASWFGHGFRASVMSFPEGHTDFIFAVICTDFGYVGALITIAAIVAFDVILLRIGLRSDNERDKHYTMGMIGCLVFQQVWNIGMVLGLAPITGITLPLISYGGSSLLSYLFAMGIFFDIDHMNKITSLSAKGY</sequence>
<proteinExistence type="predicted"/>
<organism evidence="8 9">
    <name type="scientific">Intestinibaculum porci</name>
    <dbReference type="NCBI Taxonomy" id="2487118"/>
    <lineage>
        <taxon>Bacteria</taxon>
        <taxon>Bacillati</taxon>
        <taxon>Bacillota</taxon>
        <taxon>Erysipelotrichia</taxon>
        <taxon>Erysipelotrichales</taxon>
        <taxon>Erysipelotrichaceae</taxon>
        <taxon>Intestinibaculum</taxon>
    </lineage>
</organism>
<keyword evidence="9" id="KW-1185">Reference proteome</keyword>
<feature type="transmembrane region" description="Helical" evidence="6">
    <location>
        <begin position="204"/>
        <end position="223"/>
    </location>
</feature>
<feature type="signal peptide" evidence="7">
    <location>
        <begin position="1"/>
        <end position="30"/>
    </location>
</feature>
<feature type="chain" id="PRO_5018213469" evidence="7">
    <location>
        <begin position="31"/>
        <end position="399"/>
    </location>
</feature>
<dbReference type="InParanoid" id="A0A3G9J3V1"/>
<dbReference type="GO" id="GO:0008360">
    <property type="term" value="P:regulation of cell shape"/>
    <property type="evidence" value="ECO:0007669"/>
    <property type="project" value="UniProtKB-KW"/>
</dbReference>
<dbReference type="AlphaFoldDB" id="A0A3G9J3V1"/>
<evidence type="ECO:0000313" key="8">
    <source>
        <dbReference type="EMBL" id="BBH25827.1"/>
    </source>
</evidence>
<evidence type="ECO:0000256" key="6">
    <source>
        <dbReference type="SAM" id="Phobius"/>
    </source>
</evidence>
<dbReference type="PANTHER" id="PTHR30474">
    <property type="entry name" value="CELL CYCLE PROTEIN"/>
    <property type="match status" value="1"/>
</dbReference>
<feature type="transmembrane region" description="Helical" evidence="6">
    <location>
        <begin position="334"/>
        <end position="358"/>
    </location>
</feature>
<name>A0A3G9J3V1_9FIRM</name>
<keyword evidence="7" id="KW-0732">Signal</keyword>
<evidence type="ECO:0000256" key="1">
    <source>
        <dbReference type="ARBA" id="ARBA00004141"/>
    </source>
</evidence>
<feature type="transmembrane region" description="Helical" evidence="6">
    <location>
        <begin position="182"/>
        <end position="199"/>
    </location>
</feature>
<keyword evidence="4 6" id="KW-1133">Transmembrane helix</keyword>
<reference evidence="8 9" key="1">
    <citation type="submission" date="2018-11" db="EMBL/GenBank/DDBJ databases">
        <title>Novel Erysipelotrichaceae bacterium isolated from small intestine of a swine.</title>
        <authorList>
            <person name="Kim J.S."/>
            <person name="Choe H."/>
            <person name="Lee Y.R."/>
            <person name="Kim K.M."/>
            <person name="Park D.S."/>
        </authorList>
    </citation>
    <scope>NUCLEOTIDE SEQUENCE [LARGE SCALE GENOMIC DNA]</scope>
    <source>
        <strain evidence="8 9">SG0102</strain>
    </source>
</reference>
<evidence type="ECO:0000256" key="7">
    <source>
        <dbReference type="SAM" id="SignalP"/>
    </source>
</evidence>
<keyword evidence="3" id="KW-0133">Cell shape</keyword>
<protein>
    <submittedName>
        <fullName evidence="8">Cell division protein FtsW</fullName>
    </submittedName>
</protein>
<keyword evidence="2 6" id="KW-0812">Transmembrane</keyword>
<dbReference type="RefSeq" id="WP_125118742.1">
    <property type="nucleotide sequence ID" value="NZ_AP019309.1"/>
</dbReference>
<feature type="transmembrane region" description="Helical" evidence="6">
    <location>
        <begin position="364"/>
        <end position="383"/>
    </location>
</feature>
<dbReference type="Proteomes" id="UP000268059">
    <property type="component" value="Chromosome"/>
</dbReference>
<evidence type="ECO:0000313" key="9">
    <source>
        <dbReference type="Proteomes" id="UP000268059"/>
    </source>
</evidence>
<dbReference type="GO" id="GO:0015648">
    <property type="term" value="F:lipid-linked peptidoglycan transporter activity"/>
    <property type="evidence" value="ECO:0007669"/>
    <property type="project" value="TreeGrafter"/>
</dbReference>
<evidence type="ECO:0000256" key="2">
    <source>
        <dbReference type="ARBA" id="ARBA00022692"/>
    </source>
</evidence>
<dbReference type="PROSITE" id="PS00428">
    <property type="entry name" value="FTSW_RODA_SPOVE"/>
    <property type="match status" value="1"/>
</dbReference>
<evidence type="ECO:0000256" key="4">
    <source>
        <dbReference type="ARBA" id="ARBA00022989"/>
    </source>
</evidence>
<dbReference type="EMBL" id="AP019309">
    <property type="protein sequence ID" value="BBH25827.1"/>
    <property type="molecule type" value="Genomic_DNA"/>
</dbReference>
<keyword evidence="5 6" id="KW-0472">Membrane</keyword>
<dbReference type="GO" id="GO:0005886">
    <property type="term" value="C:plasma membrane"/>
    <property type="evidence" value="ECO:0007669"/>
    <property type="project" value="TreeGrafter"/>
</dbReference>
<dbReference type="OrthoDB" id="9768187at2"/>
<dbReference type="KEGG" id="ebm:SG0102_07610"/>
<dbReference type="GO" id="GO:0051301">
    <property type="term" value="P:cell division"/>
    <property type="evidence" value="ECO:0007669"/>
    <property type="project" value="UniProtKB-KW"/>
</dbReference>
<accession>A0A3G9J3V1</accession>
<feature type="transmembrane region" description="Helical" evidence="6">
    <location>
        <begin position="46"/>
        <end position="64"/>
    </location>
</feature>
<feature type="transmembrane region" description="Helical" evidence="6">
    <location>
        <begin position="76"/>
        <end position="98"/>
    </location>
</feature>
<dbReference type="Pfam" id="PF01098">
    <property type="entry name" value="FTSW_RODA_SPOVE"/>
    <property type="match status" value="1"/>
</dbReference>
<dbReference type="GO" id="GO:0032153">
    <property type="term" value="C:cell division site"/>
    <property type="evidence" value="ECO:0007669"/>
    <property type="project" value="TreeGrafter"/>
</dbReference>
<dbReference type="InterPro" id="IPR018365">
    <property type="entry name" value="Cell_cycle_FtsW-rel_CS"/>
</dbReference>
<evidence type="ECO:0000256" key="3">
    <source>
        <dbReference type="ARBA" id="ARBA00022960"/>
    </source>
</evidence>